<evidence type="ECO:0008006" key="5">
    <source>
        <dbReference type="Google" id="ProtNLM"/>
    </source>
</evidence>
<feature type="compositionally biased region" description="Low complexity" evidence="1">
    <location>
        <begin position="229"/>
        <end position="283"/>
    </location>
</feature>
<keyword evidence="2" id="KW-1133">Transmembrane helix</keyword>
<evidence type="ECO:0000256" key="2">
    <source>
        <dbReference type="SAM" id="Phobius"/>
    </source>
</evidence>
<gene>
    <name evidence="3" type="ORF">FO059_11810</name>
</gene>
<dbReference type="RefSeq" id="WP_143908993.1">
    <property type="nucleotide sequence ID" value="NZ_CP041765.1"/>
</dbReference>
<feature type="region of interest" description="Disordered" evidence="1">
    <location>
        <begin position="163"/>
        <end position="298"/>
    </location>
</feature>
<evidence type="ECO:0000256" key="1">
    <source>
        <dbReference type="SAM" id="MobiDB-lite"/>
    </source>
</evidence>
<name>A0A516X465_9ACTN</name>
<feature type="region of interest" description="Disordered" evidence="1">
    <location>
        <begin position="1"/>
        <end position="59"/>
    </location>
</feature>
<accession>A0A516X465</accession>
<dbReference type="KEGG" id="toy:FO059_11810"/>
<dbReference type="OrthoDB" id="4555900at2"/>
<reference evidence="3 4" key="1">
    <citation type="submission" date="2019-07" db="EMBL/GenBank/DDBJ databases">
        <title>Tomitella cavernea sp. nov., an actinomycete isolated from soil.</title>
        <authorList>
            <person name="Cheng J."/>
        </authorList>
    </citation>
    <scope>NUCLEOTIDE SEQUENCE [LARGE SCALE GENOMIC DNA]</scope>
    <source>
        <strain evidence="3 4">HY188</strain>
    </source>
</reference>
<keyword evidence="4" id="KW-1185">Reference proteome</keyword>
<organism evidence="3 4">
    <name type="scientific">Tomitella fengzijianii</name>
    <dbReference type="NCBI Taxonomy" id="2597660"/>
    <lineage>
        <taxon>Bacteria</taxon>
        <taxon>Bacillati</taxon>
        <taxon>Actinomycetota</taxon>
        <taxon>Actinomycetes</taxon>
        <taxon>Mycobacteriales</taxon>
        <taxon>Tomitella</taxon>
    </lineage>
</organism>
<dbReference type="EMBL" id="CP041765">
    <property type="protein sequence ID" value="QDQ97872.1"/>
    <property type="molecule type" value="Genomic_DNA"/>
</dbReference>
<keyword evidence="2" id="KW-0812">Transmembrane</keyword>
<evidence type="ECO:0000313" key="3">
    <source>
        <dbReference type="EMBL" id="QDQ97872.1"/>
    </source>
</evidence>
<sequence length="298" mass="30200">MTTTVTTRAKSRSEPSRRSHSPRPDTGRRSGRRGSGTSAASRKAYDRRHRRGAGPGGAVEAETALRLAGPRELARRIPFVVFVMLLFLAGIGITLWLTTNATARSYQIADAHQQNTRLEDQKESLMKVVQAGNSAPELARKAAELGMVQSEDVARLVVAPDGSVTVRGEPKPAEGPKPGDLARVPVVPDTVAPSAGAPSAQGVLPPADAAPIPPADANVMAAPTPPGPAVADVTPPADPAQSPAPEDPAAGAPPAGGHVDAPPAQGVLPPADAAPVIPPADAARGSDGPAGAPVEGAH</sequence>
<evidence type="ECO:0000313" key="4">
    <source>
        <dbReference type="Proteomes" id="UP000317344"/>
    </source>
</evidence>
<dbReference type="AlphaFoldDB" id="A0A516X465"/>
<reference evidence="3 4" key="2">
    <citation type="submission" date="2019-07" db="EMBL/GenBank/DDBJ databases">
        <authorList>
            <person name="Huang Y."/>
        </authorList>
    </citation>
    <scope>NUCLEOTIDE SEQUENCE [LARGE SCALE GENOMIC DNA]</scope>
    <source>
        <strain evidence="3 4">HY188</strain>
    </source>
</reference>
<proteinExistence type="predicted"/>
<protein>
    <recommendedName>
        <fullName evidence="5">Cell division protein FtsL</fullName>
    </recommendedName>
</protein>
<feature type="compositionally biased region" description="Basic and acidic residues" evidence="1">
    <location>
        <begin position="11"/>
        <end position="28"/>
    </location>
</feature>
<keyword evidence="2" id="KW-0472">Membrane</keyword>
<dbReference type="Proteomes" id="UP000317344">
    <property type="component" value="Chromosome"/>
</dbReference>
<feature type="transmembrane region" description="Helical" evidence="2">
    <location>
        <begin position="77"/>
        <end position="97"/>
    </location>
</feature>